<dbReference type="RefSeq" id="XP_013271836.1">
    <property type="nucleotide sequence ID" value="XM_013416382.1"/>
</dbReference>
<dbReference type="VEuPathDB" id="FungiDB:Z518_05570"/>
<dbReference type="GeneID" id="25293641"/>
<name>A0A0D2J6M6_9EURO</name>
<dbReference type="InterPro" id="IPR025363">
    <property type="entry name" value="DUF4267"/>
</dbReference>
<dbReference type="OrthoDB" id="4157173at2759"/>
<gene>
    <name evidence="2" type="ORF">Z518_05570</name>
</gene>
<evidence type="ECO:0000313" key="3">
    <source>
        <dbReference type="Proteomes" id="UP000053617"/>
    </source>
</evidence>
<keyword evidence="3" id="KW-1185">Reference proteome</keyword>
<keyword evidence="1" id="KW-0472">Membrane</keyword>
<feature type="transmembrane region" description="Helical" evidence="1">
    <location>
        <begin position="120"/>
        <end position="139"/>
    </location>
</feature>
<evidence type="ECO:0000313" key="2">
    <source>
        <dbReference type="EMBL" id="KIX04700.1"/>
    </source>
</evidence>
<reference evidence="2 3" key="1">
    <citation type="submission" date="2015-01" db="EMBL/GenBank/DDBJ databases">
        <title>The Genome Sequence of Rhinocladiella mackenzie CBS 650.93.</title>
        <authorList>
            <consortium name="The Broad Institute Genomics Platform"/>
            <person name="Cuomo C."/>
            <person name="de Hoog S."/>
            <person name="Gorbushina A."/>
            <person name="Stielow B."/>
            <person name="Teixiera M."/>
            <person name="Abouelleil A."/>
            <person name="Chapman S.B."/>
            <person name="Priest M."/>
            <person name="Young S.K."/>
            <person name="Wortman J."/>
            <person name="Nusbaum C."/>
            <person name="Birren B."/>
        </authorList>
    </citation>
    <scope>NUCLEOTIDE SEQUENCE [LARGE SCALE GENOMIC DNA]</scope>
    <source>
        <strain evidence="2 3">CBS 650.93</strain>
    </source>
</reference>
<accession>A0A0D2J6M6</accession>
<organism evidence="2 3">
    <name type="scientific">Rhinocladiella mackenziei CBS 650.93</name>
    <dbReference type="NCBI Taxonomy" id="1442369"/>
    <lineage>
        <taxon>Eukaryota</taxon>
        <taxon>Fungi</taxon>
        <taxon>Dikarya</taxon>
        <taxon>Ascomycota</taxon>
        <taxon>Pezizomycotina</taxon>
        <taxon>Eurotiomycetes</taxon>
        <taxon>Chaetothyriomycetidae</taxon>
        <taxon>Chaetothyriales</taxon>
        <taxon>Herpotrichiellaceae</taxon>
        <taxon>Rhinocladiella</taxon>
    </lineage>
</organism>
<dbReference type="AlphaFoldDB" id="A0A0D2J6M6"/>
<protein>
    <submittedName>
        <fullName evidence="2">Uncharacterized protein</fullName>
    </submittedName>
</protein>
<keyword evidence="1" id="KW-0812">Transmembrane</keyword>
<dbReference type="STRING" id="1442369.A0A0D2J6M6"/>
<evidence type="ECO:0000256" key="1">
    <source>
        <dbReference type="SAM" id="Phobius"/>
    </source>
</evidence>
<sequence length="140" mass="14925">MELSPSTWRILGLSVTAGYIGLGTFAITQPVLAAQGFGIYPESTPPPSTNRAFKTDKDEHASAVTTSMLLLGARDLTIGLALASFDYQENPRAMGTLILSSFVLCGVDVHEIWKLRGPAWGCAFAVGASIWMAIGYGMIQ</sequence>
<keyword evidence="1" id="KW-1133">Transmembrane helix</keyword>
<dbReference type="EMBL" id="KN847478">
    <property type="protein sequence ID" value="KIX04700.1"/>
    <property type="molecule type" value="Genomic_DNA"/>
</dbReference>
<dbReference type="HOGENOM" id="CLU_152104_0_0_1"/>
<dbReference type="Proteomes" id="UP000053617">
    <property type="component" value="Unassembled WGS sequence"/>
</dbReference>
<proteinExistence type="predicted"/>
<dbReference type="Pfam" id="PF14087">
    <property type="entry name" value="DUF4267"/>
    <property type="match status" value="1"/>
</dbReference>